<comment type="catalytic activity">
    <reaction evidence="1">
        <text>ATP + protein L-histidine = ADP + protein N-phospho-L-histidine.</text>
        <dbReference type="EC" id="2.7.13.3"/>
    </reaction>
</comment>
<feature type="transmembrane region" description="Helical" evidence="9">
    <location>
        <begin position="123"/>
        <end position="141"/>
    </location>
</feature>
<evidence type="ECO:0000256" key="5">
    <source>
        <dbReference type="ARBA" id="ARBA00022741"/>
    </source>
</evidence>
<keyword evidence="9" id="KW-0472">Membrane</keyword>
<gene>
    <name evidence="12" type="ORF">SAMN05216355_1113</name>
</gene>
<evidence type="ECO:0000259" key="10">
    <source>
        <dbReference type="Pfam" id="PF02518"/>
    </source>
</evidence>
<reference evidence="13" key="1">
    <citation type="submission" date="2016-10" db="EMBL/GenBank/DDBJ databases">
        <authorList>
            <person name="Varghese N."/>
            <person name="Submissions S."/>
        </authorList>
    </citation>
    <scope>NUCLEOTIDE SEQUENCE [LARGE SCALE GENOMIC DNA]</scope>
    <source>
        <strain evidence="13">DSM 27982</strain>
    </source>
</reference>
<evidence type="ECO:0000256" key="8">
    <source>
        <dbReference type="ARBA" id="ARBA00023012"/>
    </source>
</evidence>
<dbReference type="PANTHER" id="PTHR24421:SF10">
    <property type="entry name" value="NITRATE_NITRITE SENSOR PROTEIN NARQ"/>
    <property type="match status" value="1"/>
</dbReference>
<evidence type="ECO:0000256" key="4">
    <source>
        <dbReference type="ARBA" id="ARBA00022679"/>
    </source>
</evidence>
<dbReference type="Proteomes" id="UP000198541">
    <property type="component" value="Unassembled WGS sequence"/>
</dbReference>
<dbReference type="InterPro" id="IPR050482">
    <property type="entry name" value="Sensor_HK_TwoCompSys"/>
</dbReference>
<evidence type="ECO:0000259" key="11">
    <source>
        <dbReference type="Pfam" id="PF07730"/>
    </source>
</evidence>
<evidence type="ECO:0000256" key="3">
    <source>
        <dbReference type="ARBA" id="ARBA00022553"/>
    </source>
</evidence>
<keyword evidence="9" id="KW-1133">Transmembrane helix</keyword>
<dbReference type="GO" id="GO:0016020">
    <property type="term" value="C:membrane"/>
    <property type="evidence" value="ECO:0007669"/>
    <property type="project" value="InterPro"/>
</dbReference>
<keyword evidence="5" id="KW-0547">Nucleotide-binding</keyword>
<dbReference type="EC" id="2.7.13.3" evidence="2"/>
<dbReference type="InterPro" id="IPR036890">
    <property type="entry name" value="HATPase_C_sf"/>
</dbReference>
<dbReference type="SUPFAM" id="SSF55874">
    <property type="entry name" value="ATPase domain of HSP90 chaperone/DNA topoisomerase II/histidine kinase"/>
    <property type="match status" value="1"/>
</dbReference>
<accession>A0A1H0DKH6</accession>
<feature type="domain" description="Signal transduction histidine kinase subgroup 3 dimerisation and phosphoacceptor" evidence="11">
    <location>
        <begin position="189"/>
        <end position="251"/>
    </location>
</feature>
<protein>
    <recommendedName>
        <fullName evidence="2">histidine kinase</fullName>
        <ecNumber evidence="2">2.7.13.3</ecNumber>
    </recommendedName>
</protein>
<feature type="transmembrane region" description="Helical" evidence="9">
    <location>
        <begin position="147"/>
        <end position="167"/>
    </location>
</feature>
<feature type="transmembrane region" description="Helical" evidence="9">
    <location>
        <begin position="100"/>
        <end position="116"/>
    </location>
</feature>
<keyword evidence="6 12" id="KW-0418">Kinase</keyword>
<feature type="transmembrane region" description="Helical" evidence="9">
    <location>
        <begin position="36"/>
        <end position="53"/>
    </location>
</feature>
<keyword evidence="9" id="KW-0812">Transmembrane</keyword>
<keyword evidence="4" id="KW-0808">Transferase</keyword>
<keyword evidence="13" id="KW-1185">Reference proteome</keyword>
<dbReference type="EMBL" id="FNIM01000011">
    <property type="protein sequence ID" value="SDN70670.1"/>
    <property type="molecule type" value="Genomic_DNA"/>
</dbReference>
<dbReference type="PANTHER" id="PTHR24421">
    <property type="entry name" value="NITRATE/NITRITE SENSOR PROTEIN NARX-RELATED"/>
    <property type="match status" value="1"/>
</dbReference>
<dbReference type="InterPro" id="IPR011712">
    <property type="entry name" value="Sig_transdc_His_kin_sub3_dim/P"/>
</dbReference>
<name>A0A1H0DKH6_9ACTO</name>
<dbReference type="GO" id="GO:0005524">
    <property type="term" value="F:ATP binding"/>
    <property type="evidence" value="ECO:0007669"/>
    <property type="project" value="UniProtKB-KW"/>
</dbReference>
<evidence type="ECO:0000313" key="12">
    <source>
        <dbReference type="EMBL" id="SDN70670.1"/>
    </source>
</evidence>
<dbReference type="GO" id="GO:0000155">
    <property type="term" value="F:phosphorelay sensor kinase activity"/>
    <property type="evidence" value="ECO:0007669"/>
    <property type="project" value="InterPro"/>
</dbReference>
<organism evidence="12 13">
    <name type="scientific">Actinomyces ruminicola</name>
    <dbReference type="NCBI Taxonomy" id="332524"/>
    <lineage>
        <taxon>Bacteria</taxon>
        <taxon>Bacillati</taxon>
        <taxon>Actinomycetota</taxon>
        <taxon>Actinomycetes</taxon>
        <taxon>Actinomycetales</taxon>
        <taxon>Actinomycetaceae</taxon>
        <taxon>Actinomyces</taxon>
    </lineage>
</organism>
<dbReference type="Gene3D" id="3.30.565.10">
    <property type="entry name" value="Histidine kinase-like ATPase, C-terminal domain"/>
    <property type="match status" value="1"/>
</dbReference>
<keyword evidence="3" id="KW-0597">Phosphoprotein</keyword>
<sequence>MSVFSSLRSSLASLHSFLLATQEEPGLWRPTRRTHLLHLGVAVFLFVFAYFFTELPREPVAVGLTVLACVALPVFSVMPVAGLLLGIVATWAASSVEHDTGIVATLAVWSVISVLIARGCPRWLVYCFAYLVAVPVVWAAARQGQWVNGFIWIVLVGIPCVVLGELLRRQRDRARENARDRRRALVRQRRLVASELHDTVARDLTYAVMTAEQLKFAHPEDDGLVRGLDAVIEPVRTAVGQLRRSLQDMATVDNDDAVLLSSVTSPRPITSVLADARRVLEARGASLEVEGTELFESEGVLTPGTQHLLLRVINELIDNATKYTSVDGRVRIAVEINGNALECMVTNPVDVNSSKDVVLSSGIGLEGARRRVETLGGELVTNQGGGRWAVTFTVPVRGAWQNA</sequence>
<feature type="domain" description="Histidine kinase/HSP90-like ATPase" evidence="10">
    <location>
        <begin position="306"/>
        <end position="397"/>
    </location>
</feature>
<evidence type="ECO:0000256" key="6">
    <source>
        <dbReference type="ARBA" id="ARBA00022777"/>
    </source>
</evidence>
<feature type="transmembrane region" description="Helical" evidence="9">
    <location>
        <begin position="60"/>
        <end position="88"/>
    </location>
</feature>
<dbReference type="GO" id="GO:0046983">
    <property type="term" value="F:protein dimerization activity"/>
    <property type="evidence" value="ECO:0007669"/>
    <property type="project" value="InterPro"/>
</dbReference>
<keyword evidence="8" id="KW-0902">Two-component regulatory system</keyword>
<dbReference type="Gene3D" id="1.20.5.1930">
    <property type="match status" value="1"/>
</dbReference>
<dbReference type="AlphaFoldDB" id="A0A1H0DKH6"/>
<evidence type="ECO:0000313" key="13">
    <source>
        <dbReference type="Proteomes" id="UP000198541"/>
    </source>
</evidence>
<dbReference type="Pfam" id="PF02518">
    <property type="entry name" value="HATPase_c"/>
    <property type="match status" value="1"/>
</dbReference>
<evidence type="ECO:0000256" key="7">
    <source>
        <dbReference type="ARBA" id="ARBA00022840"/>
    </source>
</evidence>
<proteinExistence type="predicted"/>
<evidence type="ECO:0000256" key="1">
    <source>
        <dbReference type="ARBA" id="ARBA00000085"/>
    </source>
</evidence>
<evidence type="ECO:0000256" key="2">
    <source>
        <dbReference type="ARBA" id="ARBA00012438"/>
    </source>
</evidence>
<keyword evidence="7" id="KW-0067">ATP-binding</keyword>
<evidence type="ECO:0000256" key="9">
    <source>
        <dbReference type="SAM" id="Phobius"/>
    </source>
</evidence>
<dbReference type="Pfam" id="PF07730">
    <property type="entry name" value="HisKA_3"/>
    <property type="match status" value="1"/>
</dbReference>
<dbReference type="InterPro" id="IPR003594">
    <property type="entry name" value="HATPase_dom"/>
</dbReference>